<feature type="region of interest" description="Disordered" evidence="1">
    <location>
        <begin position="111"/>
        <end position="135"/>
    </location>
</feature>
<dbReference type="EMBL" id="KZ613531">
    <property type="protein sequence ID" value="PMD13424.1"/>
    <property type="molecule type" value="Genomic_DNA"/>
</dbReference>
<gene>
    <name evidence="2" type="ORF">NA56DRAFT_755731</name>
</gene>
<name>A0A2J6PHD5_9HELO</name>
<evidence type="ECO:0000313" key="3">
    <source>
        <dbReference type="Proteomes" id="UP000235672"/>
    </source>
</evidence>
<evidence type="ECO:0000313" key="2">
    <source>
        <dbReference type="EMBL" id="PMD13424.1"/>
    </source>
</evidence>
<organism evidence="2 3">
    <name type="scientific">Hyaloscypha hepaticicola</name>
    <dbReference type="NCBI Taxonomy" id="2082293"/>
    <lineage>
        <taxon>Eukaryota</taxon>
        <taxon>Fungi</taxon>
        <taxon>Dikarya</taxon>
        <taxon>Ascomycota</taxon>
        <taxon>Pezizomycotina</taxon>
        <taxon>Leotiomycetes</taxon>
        <taxon>Helotiales</taxon>
        <taxon>Hyaloscyphaceae</taxon>
        <taxon>Hyaloscypha</taxon>
    </lineage>
</organism>
<evidence type="ECO:0000256" key="1">
    <source>
        <dbReference type="SAM" id="MobiDB-lite"/>
    </source>
</evidence>
<dbReference type="AlphaFoldDB" id="A0A2J6PHD5"/>
<dbReference type="Proteomes" id="UP000235672">
    <property type="component" value="Unassembled WGS sequence"/>
</dbReference>
<sequence length="135" mass="14379">MAQNTMNAYLACLKPIIGDGDLASVFTNEATIMQMENPSLSVHDVIQNTISKLAAEQQITPQLQQRLELANQIAEISGQNAALVKAMDANSNVNSLRDVAVHYDTDAIQAAMGQDNGPSASQIRARLPNSGSAVE</sequence>
<protein>
    <submittedName>
        <fullName evidence="2">Uncharacterized protein</fullName>
    </submittedName>
</protein>
<reference evidence="2 3" key="1">
    <citation type="submission" date="2016-05" db="EMBL/GenBank/DDBJ databases">
        <title>A degradative enzymes factory behind the ericoid mycorrhizal symbiosis.</title>
        <authorList>
            <consortium name="DOE Joint Genome Institute"/>
            <person name="Martino E."/>
            <person name="Morin E."/>
            <person name="Grelet G."/>
            <person name="Kuo A."/>
            <person name="Kohler A."/>
            <person name="Daghino S."/>
            <person name="Barry K."/>
            <person name="Choi C."/>
            <person name="Cichocki N."/>
            <person name="Clum A."/>
            <person name="Copeland A."/>
            <person name="Hainaut M."/>
            <person name="Haridas S."/>
            <person name="Labutti K."/>
            <person name="Lindquist E."/>
            <person name="Lipzen A."/>
            <person name="Khouja H.-R."/>
            <person name="Murat C."/>
            <person name="Ohm R."/>
            <person name="Olson A."/>
            <person name="Spatafora J."/>
            <person name="Veneault-Fourrey C."/>
            <person name="Henrissat B."/>
            <person name="Grigoriev I."/>
            <person name="Martin F."/>
            <person name="Perotto S."/>
        </authorList>
    </citation>
    <scope>NUCLEOTIDE SEQUENCE [LARGE SCALE GENOMIC DNA]</scope>
    <source>
        <strain evidence="2 3">UAMH 7357</strain>
    </source>
</reference>
<keyword evidence="3" id="KW-1185">Reference proteome</keyword>
<accession>A0A2J6PHD5</accession>
<proteinExistence type="predicted"/>